<dbReference type="WBParaSite" id="EVEC_0000032401-mRNA-1">
    <property type="protein sequence ID" value="EVEC_0000032401-mRNA-1"/>
    <property type="gene ID" value="EVEC_0000032401"/>
</dbReference>
<evidence type="ECO:0000256" key="5">
    <source>
        <dbReference type="ARBA" id="ARBA00022741"/>
    </source>
</evidence>
<keyword evidence="7 10" id="KW-0342">GTP-binding</keyword>
<keyword evidence="11" id="KW-0460">Magnesium</keyword>
<dbReference type="GO" id="GO:0005852">
    <property type="term" value="C:eukaryotic translation initiation factor 3 complex"/>
    <property type="evidence" value="ECO:0007669"/>
    <property type="project" value="UniProtKB-UniRule"/>
</dbReference>
<dbReference type="OrthoDB" id="2011769at2759"/>
<feature type="binding site" evidence="10">
    <location>
        <begin position="393"/>
        <end position="396"/>
    </location>
    <ligand>
        <name>GTP</name>
        <dbReference type="ChEBI" id="CHEBI:37565"/>
    </ligand>
</feature>
<keyword evidence="5 10" id="KW-0547">Nucleotide-binding</keyword>
<dbReference type="Gene3D" id="3.40.50.300">
    <property type="entry name" value="P-loop containing nucleotide triphosphate hydrolases"/>
    <property type="match status" value="1"/>
</dbReference>
<dbReference type="SMART" id="SM00175">
    <property type="entry name" value="RAB"/>
    <property type="match status" value="1"/>
</dbReference>
<evidence type="ECO:0000256" key="12">
    <source>
        <dbReference type="PROSITE-ProRule" id="PRU00176"/>
    </source>
</evidence>
<feature type="binding site" evidence="10">
    <location>
        <position position="337"/>
    </location>
    <ligand>
        <name>GTP</name>
        <dbReference type="ChEBI" id="CHEBI:37565"/>
    </ligand>
</feature>
<dbReference type="SMART" id="SM00177">
    <property type="entry name" value="ARF"/>
    <property type="match status" value="1"/>
</dbReference>
<gene>
    <name evidence="15" type="ORF">EVEC_LOCUS230</name>
</gene>
<evidence type="ECO:0000313" key="16">
    <source>
        <dbReference type="Proteomes" id="UP000274131"/>
    </source>
</evidence>
<accession>A0A0N4UT15</accession>
<dbReference type="CDD" id="cd04154">
    <property type="entry name" value="Arl2"/>
    <property type="match status" value="1"/>
</dbReference>
<evidence type="ECO:0000256" key="9">
    <source>
        <dbReference type="HAMAP-Rule" id="MF_03006"/>
    </source>
</evidence>
<dbReference type="InterPro" id="IPR012677">
    <property type="entry name" value="Nucleotide-bd_a/b_plait_sf"/>
</dbReference>
<dbReference type="InterPro" id="IPR017334">
    <property type="entry name" value="eIF3_g"/>
</dbReference>
<dbReference type="GO" id="GO:0001732">
    <property type="term" value="P:formation of cytoplasmic translation initiation complex"/>
    <property type="evidence" value="ECO:0007669"/>
    <property type="project" value="UniProtKB-UniRule"/>
</dbReference>
<dbReference type="InterPro" id="IPR006689">
    <property type="entry name" value="Small_GTPase_ARF/SAR"/>
</dbReference>
<dbReference type="SMART" id="SM00178">
    <property type="entry name" value="SAR"/>
    <property type="match status" value="1"/>
</dbReference>
<dbReference type="GO" id="GO:0046872">
    <property type="term" value="F:metal ion binding"/>
    <property type="evidence" value="ECO:0007669"/>
    <property type="project" value="UniProtKB-KW"/>
</dbReference>
<evidence type="ECO:0000313" key="15">
    <source>
        <dbReference type="EMBL" id="VDD85087.1"/>
    </source>
</evidence>
<name>A0A0N4UT15_ENTVE</name>
<keyword evidence="4" id="KW-0519">Myristate</keyword>
<feature type="binding site" evidence="11">
    <location>
        <position position="298"/>
    </location>
    <ligand>
        <name>Mg(2+)</name>
        <dbReference type="ChEBI" id="CHEBI:18420"/>
    </ligand>
</feature>
<dbReference type="InterPro" id="IPR005225">
    <property type="entry name" value="Small_GTP-bd"/>
</dbReference>
<dbReference type="SMART" id="SM00360">
    <property type="entry name" value="RRM"/>
    <property type="match status" value="1"/>
</dbReference>
<keyword evidence="3 9" id="KW-0396">Initiation factor</keyword>
<evidence type="ECO:0000259" key="14">
    <source>
        <dbReference type="PROSITE" id="PS50102"/>
    </source>
</evidence>
<keyword evidence="2 9" id="KW-0963">Cytoplasm</keyword>
<dbReference type="InterPro" id="IPR000504">
    <property type="entry name" value="RRM_dom"/>
</dbReference>
<keyword evidence="8" id="KW-0449">Lipoprotein</keyword>
<evidence type="ECO:0000256" key="1">
    <source>
        <dbReference type="ARBA" id="ARBA00010290"/>
    </source>
</evidence>
<dbReference type="PROSITE" id="PS51417">
    <property type="entry name" value="ARF"/>
    <property type="match status" value="1"/>
</dbReference>
<proteinExistence type="inferred from homology"/>
<feature type="binding site" evidence="11">
    <location>
        <position position="315"/>
    </location>
    <ligand>
        <name>Mg(2+)</name>
        <dbReference type="ChEBI" id="CHEBI:18420"/>
    </ligand>
</feature>
<feature type="binding site" evidence="10">
    <location>
        <begin position="291"/>
        <end position="298"/>
    </location>
    <ligand>
        <name>GTP</name>
        <dbReference type="ChEBI" id="CHEBI:37565"/>
    </ligand>
</feature>
<evidence type="ECO:0000256" key="6">
    <source>
        <dbReference type="ARBA" id="ARBA00022917"/>
    </source>
</evidence>
<comment type="function">
    <text evidence="9">RNA-binding component of the eukaryotic translation initiation factor 3 (eIF-3) complex, which is involved in protein synthesis of a specialized repertoire of mRNAs and, together with other initiation factors, stimulates binding of mRNA and methionyl-tRNAi to the 40S ribosome. The eIF-3 complex specifically targets and initiates translation of a subset of mRNAs involved in cell proliferation. This subunit can bind 18S rRNA.</text>
</comment>
<dbReference type="EMBL" id="UXUI01000171">
    <property type="protein sequence ID" value="VDD85087.1"/>
    <property type="molecule type" value="Genomic_DNA"/>
</dbReference>
<feature type="region of interest" description="Disordered" evidence="13">
    <location>
        <begin position="167"/>
        <end position="205"/>
    </location>
</feature>
<keyword evidence="6 9" id="KW-0648">Protein biosynthesis</keyword>
<comment type="similarity">
    <text evidence="1">Belongs to the small GTPase superfamily. Arf family.</text>
</comment>
<keyword evidence="11" id="KW-0479">Metal-binding</keyword>
<dbReference type="FunFam" id="3.40.50.300:FF:000393">
    <property type="entry name" value="ADP-ribosylation factor-like 2, arl2"/>
    <property type="match status" value="1"/>
</dbReference>
<dbReference type="HAMAP" id="MF_03006">
    <property type="entry name" value="eIF3g"/>
    <property type="match status" value="1"/>
</dbReference>
<evidence type="ECO:0000313" key="17">
    <source>
        <dbReference type="WBParaSite" id="EVEC_0000032401-mRNA-1"/>
    </source>
</evidence>
<dbReference type="Pfam" id="PF12353">
    <property type="entry name" value="eIF3g"/>
    <property type="match status" value="1"/>
</dbReference>
<dbReference type="SUPFAM" id="SSF54928">
    <property type="entry name" value="RNA-binding domain, RBD"/>
    <property type="match status" value="1"/>
</dbReference>
<dbReference type="InterPro" id="IPR034240">
    <property type="entry name" value="eIF3G_RRM"/>
</dbReference>
<evidence type="ECO:0000256" key="13">
    <source>
        <dbReference type="SAM" id="MobiDB-lite"/>
    </source>
</evidence>
<dbReference type="GO" id="GO:0016282">
    <property type="term" value="C:eukaryotic 43S preinitiation complex"/>
    <property type="evidence" value="ECO:0007669"/>
    <property type="project" value="UniProtKB-UniRule"/>
</dbReference>
<dbReference type="CDD" id="cd12933">
    <property type="entry name" value="eIF3G"/>
    <property type="match status" value="1"/>
</dbReference>
<dbReference type="GO" id="GO:0003743">
    <property type="term" value="F:translation initiation factor activity"/>
    <property type="evidence" value="ECO:0007669"/>
    <property type="project" value="UniProtKB-UniRule"/>
</dbReference>
<dbReference type="InterPro" id="IPR024675">
    <property type="entry name" value="eIF3g_N"/>
</dbReference>
<comment type="subunit">
    <text evidence="9">Component of the eukaryotic translation initiation factor 3 (eIF-3) complex.</text>
</comment>
<feature type="domain" description="RRM" evidence="14">
    <location>
        <begin position="206"/>
        <end position="284"/>
    </location>
</feature>
<evidence type="ECO:0000256" key="11">
    <source>
        <dbReference type="PIRSR" id="PIRSR606689-2"/>
    </source>
</evidence>
<evidence type="ECO:0000256" key="8">
    <source>
        <dbReference type="ARBA" id="ARBA00023288"/>
    </source>
</evidence>
<evidence type="ECO:0000256" key="4">
    <source>
        <dbReference type="ARBA" id="ARBA00022707"/>
    </source>
</evidence>
<dbReference type="InterPro" id="IPR044612">
    <property type="entry name" value="ARL2/3"/>
</dbReference>
<dbReference type="InterPro" id="IPR027417">
    <property type="entry name" value="P-loop_NTPase"/>
</dbReference>
<keyword evidence="12" id="KW-0694">RNA-binding</keyword>
<evidence type="ECO:0000256" key="3">
    <source>
        <dbReference type="ARBA" id="ARBA00022540"/>
    </source>
</evidence>
<dbReference type="Proteomes" id="UP000274131">
    <property type="component" value="Unassembled WGS sequence"/>
</dbReference>
<dbReference type="InterPro" id="IPR045873">
    <property type="entry name" value="Arl2"/>
</dbReference>
<reference evidence="17" key="1">
    <citation type="submission" date="2017-02" db="UniProtKB">
        <authorList>
            <consortium name="WormBaseParasite"/>
        </authorList>
    </citation>
    <scope>IDENTIFICATION</scope>
</reference>
<reference evidence="15 16" key="2">
    <citation type="submission" date="2018-10" db="EMBL/GenBank/DDBJ databases">
        <authorList>
            <consortium name="Pathogen Informatics"/>
        </authorList>
    </citation>
    <scope>NUCLEOTIDE SEQUENCE [LARGE SCALE GENOMIC DNA]</scope>
</reference>
<dbReference type="PANTHER" id="PTHR45697">
    <property type="entry name" value="ADP-RIBOSYLATION FACTOR-LIKE PROTEIN 2-RELATED"/>
    <property type="match status" value="1"/>
</dbReference>
<dbReference type="GO" id="GO:0003723">
    <property type="term" value="F:RNA binding"/>
    <property type="evidence" value="ECO:0007669"/>
    <property type="project" value="UniProtKB-UniRule"/>
</dbReference>
<dbReference type="InterPro" id="IPR035979">
    <property type="entry name" value="RBD_domain_sf"/>
</dbReference>
<dbReference type="PRINTS" id="PR00328">
    <property type="entry name" value="SAR1GTPBP"/>
</dbReference>
<dbReference type="PROSITE" id="PS50102">
    <property type="entry name" value="RRM"/>
    <property type="match status" value="1"/>
</dbReference>
<dbReference type="GO" id="GO:0005525">
    <property type="term" value="F:GTP binding"/>
    <property type="evidence" value="ECO:0007669"/>
    <property type="project" value="UniProtKB-KW"/>
</dbReference>
<evidence type="ECO:0000256" key="2">
    <source>
        <dbReference type="ARBA" id="ARBA00022490"/>
    </source>
</evidence>
<dbReference type="CDD" id="cd12408">
    <property type="entry name" value="RRM_eIF3G_like"/>
    <property type="match status" value="1"/>
</dbReference>
<dbReference type="Pfam" id="PF00025">
    <property type="entry name" value="Arf"/>
    <property type="match status" value="1"/>
</dbReference>
<dbReference type="GO" id="GO:0003924">
    <property type="term" value="F:GTPase activity"/>
    <property type="evidence" value="ECO:0007669"/>
    <property type="project" value="InterPro"/>
</dbReference>
<keyword evidence="16" id="KW-1185">Reference proteome</keyword>
<dbReference type="AlphaFoldDB" id="A0A0N4UT15"/>
<dbReference type="Gene3D" id="3.30.70.330">
    <property type="match status" value="1"/>
</dbReference>
<dbReference type="Pfam" id="PF00076">
    <property type="entry name" value="RRM_1"/>
    <property type="match status" value="1"/>
</dbReference>
<comment type="subcellular location">
    <subcellularLocation>
        <location evidence="9">Cytoplasm</location>
    </subcellularLocation>
</comment>
<protein>
    <recommendedName>
        <fullName evidence="9">Eukaryotic translation initiation factor 3 subunit G</fullName>
        <shortName evidence="9">eIF3g</shortName>
    </recommendedName>
    <alternativeName>
        <fullName evidence="9">Eukaryotic translation initiation factor 3 RNA-binding subunit</fullName>
        <shortName evidence="9">eIF-3 RNA-binding subunit</shortName>
    </alternativeName>
    <alternativeName>
        <fullName evidence="9">Eukaryotic translation initiation factor 3 subunit 4</fullName>
    </alternativeName>
</protein>
<dbReference type="STRING" id="51028.A0A0N4UT15"/>
<sequence length="452" mass="50434">MTATLTSAQLAELTAEPVIGSWAEAVEQETLGSRSEGTKDGIKTVTGIVSDESGKYKVITTYKLVTKKVPRAVAERKKWKKFGACEKEGAGPQVATTFVAEEVQMQFVRNRFGEQQLDAGEETSKISAAKATSIKHCRYCKSDDHWSVECPYKAMYVRHEEENALEAGEKDSRTAAAGTPKAGVYVPPGARDGRVLTGGTTRSEENTCRVTNLPEECDEQELRHLFSQVGSVTRVFIAKDKHTSRSKGFAFVTYERRDQAEMAILKLNGYKMDHLVLKVEWTRQMRILILGLDNAGKTTILKKLNGEDIDTISPTLGFNIKTLEYKGFKLNVWDVGGQRSLRSYWRNYFEQTDGLIWVVDSTDIDRMEDCKRELGVLLVEERLAGASLLVLANKQDIASAATTEEIEELLNLRGLKTHHWKIYPSSAVTGKNLVESIDWICGDIASRIFTSD</sequence>
<evidence type="ECO:0000256" key="7">
    <source>
        <dbReference type="ARBA" id="ARBA00023134"/>
    </source>
</evidence>
<dbReference type="GO" id="GO:0033290">
    <property type="term" value="C:eukaryotic 48S preinitiation complex"/>
    <property type="evidence" value="ECO:0007669"/>
    <property type="project" value="UniProtKB-UniRule"/>
</dbReference>
<comment type="similarity">
    <text evidence="9">Belongs to the eIF-3 subunit G family.</text>
</comment>
<organism evidence="17">
    <name type="scientific">Enterobius vermicularis</name>
    <name type="common">Human pinworm</name>
    <dbReference type="NCBI Taxonomy" id="51028"/>
    <lineage>
        <taxon>Eukaryota</taxon>
        <taxon>Metazoa</taxon>
        <taxon>Ecdysozoa</taxon>
        <taxon>Nematoda</taxon>
        <taxon>Chromadorea</taxon>
        <taxon>Rhabditida</taxon>
        <taxon>Spirurina</taxon>
        <taxon>Oxyuridomorpha</taxon>
        <taxon>Oxyuroidea</taxon>
        <taxon>Oxyuridae</taxon>
        <taxon>Enterobius</taxon>
    </lineage>
</organism>
<dbReference type="SUPFAM" id="SSF52540">
    <property type="entry name" value="P-loop containing nucleoside triphosphate hydrolases"/>
    <property type="match status" value="1"/>
</dbReference>
<dbReference type="NCBIfam" id="TIGR00231">
    <property type="entry name" value="small_GTP"/>
    <property type="match status" value="1"/>
</dbReference>
<evidence type="ECO:0000256" key="10">
    <source>
        <dbReference type="PIRSR" id="PIRSR606689-1"/>
    </source>
</evidence>